<comment type="catalytic activity">
    <reaction evidence="14">
        <text>nitrite + NADP(+) + H2O = nitrate + NADPH + H(+)</text>
        <dbReference type="Rhea" id="RHEA:19061"/>
        <dbReference type="ChEBI" id="CHEBI:15377"/>
        <dbReference type="ChEBI" id="CHEBI:15378"/>
        <dbReference type="ChEBI" id="CHEBI:16301"/>
        <dbReference type="ChEBI" id="CHEBI:17632"/>
        <dbReference type="ChEBI" id="CHEBI:57783"/>
        <dbReference type="ChEBI" id="CHEBI:58349"/>
        <dbReference type="EC" id="1.7.1.3"/>
    </reaction>
</comment>
<dbReference type="InterPro" id="IPR000572">
    <property type="entry name" value="OxRdtase_Mopterin-bd_dom"/>
</dbReference>
<keyword evidence="13" id="KW-0496">Mitochondrion</keyword>
<comment type="cofactor">
    <cofactor evidence="1">
        <name>Mo-molybdopterin</name>
        <dbReference type="ChEBI" id="CHEBI:71302"/>
    </cofactor>
</comment>
<evidence type="ECO:0000256" key="12">
    <source>
        <dbReference type="ARBA" id="ARBA00023004"/>
    </source>
</evidence>
<dbReference type="PANTHER" id="PTHR19372">
    <property type="entry name" value="SULFITE REDUCTASE"/>
    <property type="match status" value="1"/>
</dbReference>
<keyword evidence="11" id="KW-0560">Oxidoreductase</keyword>
<dbReference type="Pfam" id="PF03404">
    <property type="entry name" value="Mo-co_dimer"/>
    <property type="match status" value="1"/>
</dbReference>
<dbReference type="EC" id="1.8.3.1" evidence="5"/>
<dbReference type="InterPro" id="IPR001199">
    <property type="entry name" value="Cyt_B5-like_heme/steroid-bd"/>
</dbReference>
<sequence length="564" mass="62948">MSTRRLLTQLSNVTAKACKAGLNPQPVQQASKHVKLPNIFKFERTPPKPRGRVLLGALTSSSVLAVALGVQFQEPKIEFQEKSGEAELSKPIRSIQKFRLAEVESHHGTSGKPWVTKGTSVYDITDWVEAHPGGEVILQAAGGSIDPYWDIFTIHKRQDVYDILEQYKIGEVDNLDLVDGKVPIKAIKDPFTTDPVPDERLHILTARPCNAESPGEALSEFCTPNDTFYVRNHMWVPTIEEDDHNLVIELSDGTETTYTMSDLKSRFKQHKITATLQCAGNRRKDMTEHARQTNGLQWTVGAISTAEWEGVKLRDILADAGLNTDNPSPDEKHAQFLGLEAYGASIPLNKAIDPFGDVIIAFKMNGEMLPRQHGFPIRVIVPGNVAARSVKWLRKIVISDEESTTQWQRRDYKSFGPNVSKPDWDSAKSIQEMPVTSAITSIRNSHLSRELGEEKAKALQVEGYAYSGGGHEIVRVDVSTDGGLTWDQAELLDDKTMGSKAWCWKRWRYALGDRKAEKTTLMVKATDEAYNTQPQSYASIYNARGNLATAWHRVELESPEKATV</sequence>
<evidence type="ECO:0000256" key="10">
    <source>
        <dbReference type="ARBA" id="ARBA00022723"/>
    </source>
</evidence>
<dbReference type="InterPro" id="IPR005066">
    <property type="entry name" value="MoCF_OxRdtse_dimer"/>
</dbReference>
<keyword evidence="12" id="KW-0408">Iron</keyword>
<organism evidence="16 17">
    <name type="scientific">Cadophora malorum</name>
    <dbReference type="NCBI Taxonomy" id="108018"/>
    <lineage>
        <taxon>Eukaryota</taxon>
        <taxon>Fungi</taxon>
        <taxon>Dikarya</taxon>
        <taxon>Ascomycota</taxon>
        <taxon>Pezizomycotina</taxon>
        <taxon>Leotiomycetes</taxon>
        <taxon>Helotiales</taxon>
        <taxon>Ploettnerulaceae</taxon>
        <taxon>Cadophora</taxon>
    </lineage>
</organism>
<dbReference type="InterPro" id="IPR008335">
    <property type="entry name" value="Mopterin_OxRdtase_euk"/>
</dbReference>
<dbReference type="GO" id="GO:0005758">
    <property type="term" value="C:mitochondrial intermembrane space"/>
    <property type="evidence" value="ECO:0007669"/>
    <property type="project" value="UniProtKB-SubCell"/>
</dbReference>
<feature type="domain" description="Cytochrome b5 heme-binding" evidence="15">
    <location>
        <begin position="95"/>
        <end position="173"/>
    </location>
</feature>
<evidence type="ECO:0000313" key="16">
    <source>
        <dbReference type="EMBL" id="KAG4419591.1"/>
    </source>
</evidence>
<dbReference type="GO" id="GO:0050464">
    <property type="term" value="F:nitrate reductase (NADPH) activity"/>
    <property type="evidence" value="ECO:0007669"/>
    <property type="project" value="UniProtKB-EC"/>
</dbReference>
<dbReference type="Pfam" id="PF00174">
    <property type="entry name" value="Oxidored_molyb"/>
    <property type="match status" value="1"/>
</dbReference>
<dbReference type="Gene3D" id="3.90.420.10">
    <property type="entry name" value="Oxidoreductase, molybdopterin-binding domain"/>
    <property type="match status" value="1"/>
</dbReference>
<reference evidence="16" key="1">
    <citation type="submission" date="2021-02" db="EMBL/GenBank/DDBJ databases">
        <title>Genome sequence Cadophora malorum strain M34.</title>
        <authorList>
            <person name="Stefanovic E."/>
            <person name="Vu D."/>
            <person name="Scully C."/>
            <person name="Dijksterhuis J."/>
            <person name="Roader J."/>
            <person name="Houbraken J."/>
        </authorList>
    </citation>
    <scope>NUCLEOTIDE SEQUENCE</scope>
    <source>
        <strain evidence="16">M34</strain>
    </source>
</reference>
<dbReference type="GO" id="GO:0008482">
    <property type="term" value="F:sulfite oxidase activity"/>
    <property type="evidence" value="ECO:0007669"/>
    <property type="project" value="UniProtKB-EC"/>
</dbReference>
<dbReference type="Proteomes" id="UP000664132">
    <property type="component" value="Unassembled WGS sequence"/>
</dbReference>
<name>A0A8H7W6P7_9HELO</name>
<keyword evidence="10" id="KW-0479">Metal-binding</keyword>
<dbReference type="GO" id="GO:0006790">
    <property type="term" value="P:sulfur compound metabolic process"/>
    <property type="evidence" value="ECO:0007669"/>
    <property type="project" value="TreeGrafter"/>
</dbReference>
<evidence type="ECO:0000256" key="14">
    <source>
        <dbReference type="ARBA" id="ARBA00049155"/>
    </source>
</evidence>
<keyword evidence="9" id="KW-0349">Heme</keyword>
<evidence type="ECO:0000256" key="7">
    <source>
        <dbReference type="ARBA" id="ARBA00015499"/>
    </source>
</evidence>
<comment type="caution">
    <text evidence="16">The sequence shown here is derived from an EMBL/GenBank/DDBJ whole genome shotgun (WGS) entry which is preliminary data.</text>
</comment>
<protein>
    <recommendedName>
        <fullName evidence="7">Nitrate reductase [NADPH]</fullName>
        <ecNumber evidence="6">1.7.1.3</ecNumber>
        <ecNumber evidence="5">1.8.3.1</ecNumber>
    </recommendedName>
</protein>
<dbReference type="InterPro" id="IPR014756">
    <property type="entry name" value="Ig_E-set"/>
</dbReference>
<dbReference type="Pfam" id="PF00173">
    <property type="entry name" value="Cyt-b5"/>
    <property type="match status" value="1"/>
</dbReference>
<dbReference type="AlphaFoldDB" id="A0A8H7W6P7"/>
<dbReference type="Gene3D" id="3.10.120.10">
    <property type="entry name" value="Cytochrome b5-like heme/steroid binding domain"/>
    <property type="match status" value="1"/>
</dbReference>
<comment type="subcellular location">
    <subcellularLocation>
        <location evidence="3">Mitochondrion intermembrane space</location>
    </subcellularLocation>
</comment>
<comment type="pathway">
    <text evidence="4">Energy metabolism; sulfur metabolism.</text>
</comment>
<comment type="cofactor">
    <cofactor evidence="2">
        <name>heme b</name>
        <dbReference type="ChEBI" id="CHEBI:60344"/>
    </cofactor>
</comment>
<evidence type="ECO:0000259" key="15">
    <source>
        <dbReference type="PROSITE" id="PS50255"/>
    </source>
</evidence>
<dbReference type="PROSITE" id="PS50255">
    <property type="entry name" value="CYTOCHROME_B5_2"/>
    <property type="match status" value="1"/>
</dbReference>
<dbReference type="FunFam" id="3.90.420.10:FF:000002">
    <property type="entry name" value="sulfite oxidase, mitochondrial"/>
    <property type="match status" value="1"/>
</dbReference>
<evidence type="ECO:0000256" key="11">
    <source>
        <dbReference type="ARBA" id="ARBA00023002"/>
    </source>
</evidence>
<evidence type="ECO:0000256" key="13">
    <source>
        <dbReference type="ARBA" id="ARBA00023128"/>
    </source>
</evidence>
<evidence type="ECO:0000256" key="6">
    <source>
        <dbReference type="ARBA" id="ARBA00012673"/>
    </source>
</evidence>
<evidence type="ECO:0000256" key="5">
    <source>
        <dbReference type="ARBA" id="ARBA00012505"/>
    </source>
</evidence>
<dbReference type="InterPro" id="IPR036374">
    <property type="entry name" value="OxRdtase_Mopterin-bd_sf"/>
</dbReference>
<evidence type="ECO:0000313" key="17">
    <source>
        <dbReference type="Proteomes" id="UP000664132"/>
    </source>
</evidence>
<evidence type="ECO:0000256" key="4">
    <source>
        <dbReference type="ARBA" id="ARBA00004971"/>
    </source>
</evidence>
<dbReference type="FunFam" id="3.10.120.10:FF:000007">
    <property type="entry name" value="Sulfite oxidase, mitochondrial"/>
    <property type="match status" value="1"/>
</dbReference>
<evidence type="ECO:0000256" key="9">
    <source>
        <dbReference type="ARBA" id="ARBA00022617"/>
    </source>
</evidence>
<dbReference type="InterPro" id="IPR036400">
    <property type="entry name" value="Cyt_B5-like_heme/steroid_sf"/>
</dbReference>
<gene>
    <name evidence="16" type="ORF">IFR04_007293</name>
</gene>
<evidence type="ECO:0000256" key="2">
    <source>
        <dbReference type="ARBA" id="ARBA00001970"/>
    </source>
</evidence>
<dbReference type="Gene3D" id="2.60.40.650">
    <property type="match status" value="1"/>
</dbReference>
<dbReference type="EC" id="1.7.1.3" evidence="6"/>
<evidence type="ECO:0000256" key="1">
    <source>
        <dbReference type="ARBA" id="ARBA00001924"/>
    </source>
</evidence>
<dbReference type="GO" id="GO:0020037">
    <property type="term" value="F:heme binding"/>
    <property type="evidence" value="ECO:0007669"/>
    <property type="project" value="TreeGrafter"/>
</dbReference>
<dbReference type="SUPFAM" id="SSF56524">
    <property type="entry name" value="Oxidoreductase molybdopterin-binding domain"/>
    <property type="match status" value="1"/>
</dbReference>
<dbReference type="GO" id="GO:0030151">
    <property type="term" value="F:molybdenum ion binding"/>
    <property type="evidence" value="ECO:0007669"/>
    <property type="project" value="InterPro"/>
</dbReference>
<dbReference type="PANTHER" id="PTHR19372:SF7">
    <property type="entry name" value="SULFITE OXIDASE, MITOCHONDRIAL"/>
    <property type="match status" value="1"/>
</dbReference>
<dbReference type="SUPFAM" id="SSF81296">
    <property type="entry name" value="E set domains"/>
    <property type="match status" value="1"/>
</dbReference>
<keyword evidence="8" id="KW-0500">Molybdenum</keyword>
<evidence type="ECO:0000256" key="3">
    <source>
        <dbReference type="ARBA" id="ARBA00004569"/>
    </source>
</evidence>
<dbReference type="EMBL" id="JAFJYH010000102">
    <property type="protein sequence ID" value="KAG4419591.1"/>
    <property type="molecule type" value="Genomic_DNA"/>
</dbReference>
<evidence type="ECO:0000256" key="8">
    <source>
        <dbReference type="ARBA" id="ARBA00022505"/>
    </source>
</evidence>
<dbReference type="SMART" id="SM01117">
    <property type="entry name" value="Cyt-b5"/>
    <property type="match status" value="1"/>
</dbReference>
<keyword evidence="17" id="KW-1185">Reference proteome</keyword>
<accession>A0A8H7W6P7</accession>
<dbReference type="OrthoDB" id="10051395at2759"/>
<proteinExistence type="predicted"/>
<dbReference type="PRINTS" id="PR00407">
    <property type="entry name" value="EUMOPTERIN"/>
</dbReference>
<dbReference type="GO" id="GO:0043546">
    <property type="term" value="F:molybdopterin cofactor binding"/>
    <property type="evidence" value="ECO:0007669"/>
    <property type="project" value="TreeGrafter"/>
</dbReference>
<dbReference type="SUPFAM" id="SSF55856">
    <property type="entry name" value="Cytochrome b5-like heme/steroid binding domain"/>
    <property type="match status" value="1"/>
</dbReference>